<organism evidence="2 3">
    <name type="scientific">Furfurilactobacillus curtus</name>
    <dbReference type="NCBI Taxonomy" id="1746200"/>
    <lineage>
        <taxon>Bacteria</taxon>
        <taxon>Bacillati</taxon>
        <taxon>Bacillota</taxon>
        <taxon>Bacilli</taxon>
        <taxon>Lactobacillales</taxon>
        <taxon>Lactobacillaceae</taxon>
        <taxon>Furfurilactobacillus</taxon>
    </lineage>
</organism>
<dbReference type="EMBL" id="BQXO01000006">
    <property type="protein sequence ID" value="GKT06468.1"/>
    <property type="molecule type" value="Genomic_DNA"/>
</dbReference>
<dbReference type="InterPro" id="IPR036390">
    <property type="entry name" value="WH_DNA-bd_sf"/>
</dbReference>
<keyword evidence="3" id="KW-1185">Reference proteome</keyword>
<evidence type="ECO:0000313" key="2">
    <source>
        <dbReference type="EMBL" id="GKT06468.1"/>
    </source>
</evidence>
<protein>
    <recommendedName>
        <fullName evidence="1">Transcription regulator PadR N-terminal domain-containing protein</fullName>
    </recommendedName>
</protein>
<dbReference type="Gene3D" id="1.10.10.10">
    <property type="entry name" value="Winged helix-like DNA-binding domain superfamily/Winged helix DNA-binding domain"/>
    <property type="match status" value="1"/>
</dbReference>
<proteinExistence type="predicted"/>
<gene>
    <name evidence="2" type="ORF">JCM31185_17550</name>
</gene>
<dbReference type="SUPFAM" id="SSF46785">
    <property type="entry name" value="Winged helix' DNA-binding domain"/>
    <property type="match status" value="1"/>
</dbReference>
<name>A0ABQ5JPH9_9LACO</name>
<dbReference type="InterPro" id="IPR036388">
    <property type="entry name" value="WH-like_DNA-bd_sf"/>
</dbReference>
<dbReference type="Proteomes" id="UP001628078">
    <property type="component" value="Unassembled WGS sequence"/>
</dbReference>
<evidence type="ECO:0000313" key="3">
    <source>
        <dbReference type="Proteomes" id="UP001628078"/>
    </source>
</evidence>
<sequence length="63" mass="7321">MSEMLKGLLEGIILQKIAWSETYGYEITHFLSKLGFTDISEGTLYRATTTRKKQLLQVNKRLR</sequence>
<dbReference type="InterPro" id="IPR005149">
    <property type="entry name" value="Tscrpt_reg_PadR_N"/>
</dbReference>
<reference evidence="2 3" key="1">
    <citation type="submission" date="2022-03" db="EMBL/GenBank/DDBJ databases">
        <title>Draft genome sequence of Furfurilactobacillus curtus JCM 31185.</title>
        <authorList>
            <person name="Suzuki S."/>
            <person name="Endo A."/>
            <person name="Kajikawa A."/>
        </authorList>
    </citation>
    <scope>NUCLEOTIDE SEQUENCE [LARGE SCALE GENOMIC DNA]</scope>
    <source>
        <strain evidence="2 3">JCM 31185</strain>
    </source>
</reference>
<accession>A0ABQ5JPH9</accession>
<evidence type="ECO:0000259" key="1">
    <source>
        <dbReference type="Pfam" id="PF03551"/>
    </source>
</evidence>
<feature type="domain" description="Transcription regulator PadR N-terminal" evidence="1">
    <location>
        <begin position="13"/>
        <end position="50"/>
    </location>
</feature>
<comment type="caution">
    <text evidence="2">The sequence shown here is derived from an EMBL/GenBank/DDBJ whole genome shotgun (WGS) entry which is preliminary data.</text>
</comment>
<dbReference type="Pfam" id="PF03551">
    <property type="entry name" value="PadR"/>
    <property type="match status" value="1"/>
</dbReference>